<feature type="domain" description="TfoX N-terminal" evidence="1">
    <location>
        <begin position="23"/>
        <end position="102"/>
    </location>
</feature>
<dbReference type="InterPro" id="IPR007076">
    <property type="entry name" value="TfoX_N"/>
</dbReference>
<sequence>MAFDEFLGERIRNHLNQKSIPFIEKKMMGGLCFMVDDKMLAGVVKDHLMARVGPDQYEEAMELKAARPMDFTGRPMKGYVFVDPEGIDREDELEYWLQLCLNFNPQAKSSKKK</sequence>
<dbReference type="AlphaFoldDB" id="A0A7H0VCZ1"/>
<dbReference type="Gene3D" id="3.30.1460.30">
    <property type="entry name" value="YgaC/TfoX-N like chaperone"/>
    <property type="match status" value="1"/>
</dbReference>
<organism evidence="2 3">
    <name type="scientific">Croceimicrobium hydrocarbonivorans</name>
    <dbReference type="NCBI Taxonomy" id="2761580"/>
    <lineage>
        <taxon>Bacteria</taxon>
        <taxon>Pseudomonadati</taxon>
        <taxon>Bacteroidota</taxon>
        <taxon>Flavobacteriia</taxon>
        <taxon>Flavobacteriales</taxon>
        <taxon>Owenweeksiaceae</taxon>
        <taxon>Croceimicrobium</taxon>
    </lineage>
</organism>
<keyword evidence="3" id="KW-1185">Reference proteome</keyword>
<accession>A0A7H0VCZ1</accession>
<gene>
    <name evidence="2" type="ORF">H4K34_14570</name>
</gene>
<evidence type="ECO:0000313" key="2">
    <source>
        <dbReference type="EMBL" id="QNR23589.1"/>
    </source>
</evidence>
<dbReference type="SUPFAM" id="SSF159894">
    <property type="entry name" value="YgaC/TfoX-N like"/>
    <property type="match status" value="1"/>
</dbReference>
<protein>
    <submittedName>
        <fullName evidence="2">TfoX/Sxy family protein</fullName>
    </submittedName>
</protein>
<proteinExistence type="predicted"/>
<dbReference type="RefSeq" id="WP_210758122.1">
    <property type="nucleotide sequence ID" value="NZ_CP060139.1"/>
</dbReference>
<evidence type="ECO:0000313" key="3">
    <source>
        <dbReference type="Proteomes" id="UP000516305"/>
    </source>
</evidence>
<dbReference type="KEGG" id="chyd:H4K34_14570"/>
<dbReference type="Proteomes" id="UP000516305">
    <property type="component" value="Chromosome"/>
</dbReference>
<name>A0A7H0VCZ1_9FLAO</name>
<dbReference type="Pfam" id="PF04993">
    <property type="entry name" value="TfoX_N"/>
    <property type="match status" value="1"/>
</dbReference>
<dbReference type="EMBL" id="CP060139">
    <property type="protein sequence ID" value="QNR23589.1"/>
    <property type="molecule type" value="Genomic_DNA"/>
</dbReference>
<evidence type="ECO:0000259" key="1">
    <source>
        <dbReference type="Pfam" id="PF04993"/>
    </source>
</evidence>
<reference evidence="2 3" key="1">
    <citation type="submission" date="2020-08" db="EMBL/GenBank/DDBJ databases">
        <title>Croceimicrobium hydrocarbonivorans gen. nov., sp. nov., a novel marine bacterium isolated from a bacterial consortium that degrades polyethylene terephthalate.</title>
        <authorList>
            <person name="Liu R."/>
        </authorList>
    </citation>
    <scope>NUCLEOTIDE SEQUENCE [LARGE SCALE GENOMIC DNA]</scope>
    <source>
        <strain evidence="2 3">A20-9</strain>
    </source>
</reference>